<feature type="non-terminal residue" evidence="1">
    <location>
        <position position="99"/>
    </location>
</feature>
<dbReference type="Proteomes" id="UP000076532">
    <property type="component" value="Unassembled WGS sequence"/>
</dbReference>
<accession>A0A166B3K4</accession>
<dbReference type="Gene3D" id="1.20.1280.50">
    <property type="match status" value="1"/>
</dbReference>
<protein>
    <submittedName>
        <fullName evidence="1">Uncharacterized protein</fullName>
    </submittedName>
</protein>
<dbReference type="STRING" id="436010.A0A166B3K4"/>
<reference evidence="1 2" key="1">
    <citation type="journal article" date="2016" name="Mol. Biol. Evol.">
        <title>Comparative Genomics of Early-Diverging Mushroom-Forming Fungi Provides Insights into the Origins of Lignocellulose Decay Capabilities.</title>
        <authorList>
            <person name="Nagy L.G."/>
            <person name="Riley R."/>
            <person name="Tritt A."/>
            <person name="Adam C."/>
            <person name="Daum C."/>
            <person name="Floudas D."/>
            <person name="Sun H."/>
            <person name="Yadav J.S."/>
            <person name="Pangilinan J."/>
            <person name="Larsson K.H."/>
            <person name="Matsuura K."/>
            <person name="Barry K."/>
            <person name="Labutti K."/>
            <person name="Kuo R."/>
            <person name="Ohm R.A."/>
            <person name="Bhattacharya S.S."/>
            <person name="Shirouzu T."/>
            <person name="Yoshinaga Y."/>
            <person name="Martin F.M."/>
            <person name="Grigoriev I.V."/>
            <person name="Hibbett D.S."/>
        </authorList>
    </citation>
    <scope>NUCLEOTIDE SEQUENCE [LARGE SCALE GENOMIC DNA]</scope>
    <source>
        <strain evidence="1 2">CBS 109695</strain>
    </source>
</reference>
<dbReference type="EMBL" id="KV417650">
    <property type="protein sequence ID" value="KZP12239.1"/>
    <property type="molecule type" value="Genomic_DNA"/>
</dbReference>
<evidence type="ECO:0000313" key="2">
    <source>
        <dbReference type="Proteomes" id="UP000076532"/>
    </source>
</evidence>
<gene>
    <name evidence="1" type="ORF">FIBSPDRAFT_716355</name>
</gene>
<proteinExistence type="predicted"/>
<organism evidence="1 2">
    <name type="scientific">Athelia psychrophila</name>
    <dbReference type="NCBI Taxonomy" id="1759441"/>
    <lineage>
        <taxon>Eukaryota</taxon>
        <taxon>Fungi</taxon>
        <taxon>Dikarya</taxon>
        <taxon>Basidiomycota</taxon>
        <taxon>Agaricomycotina</taxon>
        <taxon>Agaricomycetes</taxon>
        <taxon>Agaricomycetidae</taxon>
        <taxon>Atheliales</taxon>
        <taxon>Atheliaceae</taxon>
        <taxon>Athelia</taxon>
    </lineage>
</organism>
<keyword evidence="2" id="KW-1185">Reference proteome</keyword>
<feature type="non-terminal residue" evidence="1">
    <location>
        <position position="1"/>
    </location>
</feature>
<sequence>QVLSEARDILAAVDAMTDNLYEVLKSLDDEQRHHQALISEHAYLLAPIRHIPQDVLGHIFLFCLPSSGEASFGSKNAPLVLTQVCKEWRQCAFDSQRLW</sequence>
<dbReference type="OrthoDB" id="2269034at2759"/>
<evidence type="ECO:0000313" key="1">
    <source>
        <dbReference type="EMBL" id="KZP12239.1"/>
    </source>
</evidence>
<dbReference type="AlphaFoldDB" id="A0A166B3K4"/>
<name>A0A166B3K4_9AGAM</name>